<gene>
    <name evidence="3" type="ORF">SAMN02927923_03699</name>
</gene>
<feature type="domain" description="Solute-binding protein family 3/N-terminal" evidence="2">
    <location>
        <begin position="73"/>
        <end position="304"/>
    </location>
</feature>
<dbReference type="Pfam" id="PF00497">
    <property type="entry name" value="SBP_bac_3"/>
    <property type="match status" value="1"/>
</dbReference>
<dbReference type="STRING" id="549386.SAMN02927923_03699"/>
<dbReference type="SUPFAM" id="SSF53850">
    <property type="entry name" value="Periplasmic binding protein-like II"/>
    <property type="match status" value="1"/>
</dbReference>
<evidence type="ECO:0000313" key="4">
    <source>
        <dbReference type="Proteomes" id="UP000199569"/>
    </source>
</evidence>
<sequence>MQSSKQESIVFKMGYIISLVACFARKIKISQRAWGVFALLAMSGAVQAQTVMVPNFWDPKAQLERPEIPATRSIRFLVDDDFPPLHFPGLDGTPTGLSVELARAACERLGLTCTVQVRRFDTLLDALAEKQGDVIAAAIPVNADLRRRFAVTAPYFKIPARLATKLDQTNKDIPAFSPKALQSKTIGVVEGSAHEAFAKAFMQSSTLKPYPDLAAAEAELKAGGVDYVFADGLSLALWIGGEDANGCCAFAGGPYLESRFFGEGIGFVLRREDEALRRALDYALQQLWKEGKYAELYLRFFPVSPF</sequence>
<proteinExistence type="predicted"/>
<dbReference type="SMART" id="SM00062">
    <property type="entry name" value="PBPb"/>
    <property type="match status" value="1"/>
</dbReference>
<keyword evidence="1" id="KW-0732">Signal</keyword>
<dbReference type="InterPro" id="IPR001638">
    <property type="entry name" value="Solute-binding_3/MltF_N"/>
</dbReference>
<evidence type="ECO:0000259" key="2">
    <source>
        <dbReference type="SMART" id="SM00062"/>
    </source>
</evidence>
<dbReference type="Gene3D" id="3.40.190.10">
    <property type="entry name" value="Periplasmic binding protein-like II"/>
    <property type="match status" value="2"/>
</dbReference>
<name>A0A1G5KX52_9HYPH</name>
<dbReference type="PANTHER" id="PTHR35936:SF35">
    <property type="entry name" value="L-CYSTINE-BINDING PROTEIN TCYJ"/>
    <property type="match status" value="1"/>
</dbReference>
<dbReference type="EMBL" id="FMVJ01000012">
    <property type="protein sequence ID" value="SCZ05263.1"/>
    <property type="molecule type" value="Genomic_DNA"/>
</dbReference>
<accession>A0A1G5KX52</accession>
<protein>
    <submittedName>
        <fullName evidence="3">Amino acid ABC transporter substrate-binding protein, PAAT family</fullName>
    </submittedName>
</protein>
<reference evidence="3 4" key="1">
    <citation type="submission" date="2016-10" db="EMBL/GenBank/DDBJ databases">
        <authorList>
            <person name="de Groot N.N."/>
        </authorList>
    </citation>
    <scope>NUCLEOTIDE SEQUENCE [LARGE SCALE GENOMIC DNA]</scope>
    <source>
        <strain evidence="3 4">CGMCC 1.7666</strain>
    </source>
</reference>
<dbReference type="AlphaFoldDB" id="A0A1G5KX52"/>
<evidence type="ECO:0000313" key="3">
    <source>
        <dbReference type="EMBL" id="SCZ05263.1"/>
    </source>
</evidence>
<organism evidence="3 4">
    <name type="scientific">Microvirga guangxiensis</name>
    <dbReference type="NCBI Taxonomy" id="549386"/>
    <lineage>
        <taxon>Bacteria</taxon>
        <taxon>Pseudomonadati</taxon>
        <taxon>Pseudomonadota</taxon>
        <taxon>Alphaproteobacteria</taxon>
        <taxon>Hyphomicrobiales</taxon>
        <taxon>Methylobacteriaceae</taxon>
        <taxon>Microvirga</taxon>
    </lineage>
</organism>
<dbReference type="Proteomes" id="UP000199569">
    <property type="component" value="Unassembled WGS sequence"/>
</dbReference>
<keyword evidence="4" id="KW-1185">Reference proteome</keyword>
<dbReference type="PANTHER" id="PTHR35936">
    <property type="entry name" value="MEMBRANE-BOUND LYTIC MUREIN TRANSGLYCOSYLASE F"/>
    <property type="match status" value="1"/>
</dbReference>
<evidence type="ECO:0000256" key="1">
    <source>
        <dbReference type="ARBA" id="ARBA00022729"/>
    </source>
</evidence>